<sequence>MRTLNIIGAGKLGRTLGRLWQERGVFRVGAICNSSVASADEAARFIGADHTGALPRACPAIAEMPAADYWLVGTGDSRIPAAARELGERLQGTNSTVFHCSGALGSTVLSPCRPAALASAHPVHSFATPEQSLRSLAGSTVALEGDEQAVGDLREAFSALECRTLELAGTDKPLYHAASVLACNYLTALLDLSLRAYAAAGIERHQALEMLGPIVTQTLANNLRLGPEAALTGPIARGDLETVAAHLSALETTDPTLLSCYRELGRACVELAGRRGLDREAAARLEQLLSEPNH</sequence>
<dbReference type="OrthoDB" id="8650434at2"/>
<dbReference type="InterPro" id="IPR008927">
    <property type="entry name" value="6-PGluconate_DH-like_C_sf"/>
</dbReference>
<dbReference type="GO" id="GO:0016491">
    <property type="term" value="F:oxidoreductase activity"/>
    <property type="evidence" value="ECO:0007669"/>
    <property type="project" value="UniProtKB-KW"/>
</dbReference>
<dbReference type="STRING" id="658219.SAMN05216212_0323"/>
<proteinExistence type="predicted"/>
<feature type="domain" description="DUF2520" evidence="2">
    <location>
        <begin position="140"/>
        <end position="267"/>
    </location>
</feature>
<reference evidence="4" key="1">
    <citation type="submission" date="2016-10" db="EMBL/GenBank/DDBJ databases">
        <authorList>
            <person name="Varghese N."/>
            <person name="Submissions S."/>
        </authorList>
    </citation>
    <scope>NUCLEOTIDE SEQUENCE [LARGE SCALE GENOMIC DNA]</scope>
    <source>
        <strain evidence="4">CGMCC 1.10658</strain>
    </source>
</reference>
<dbReference type="EMBL" id="FNFH01000001">
    <property type="protein sequence ID" value="SDJ58679.1"/>
    <property type="molecule type" value="Genomic_DNA"/>
</dbReference>
<protein>
    <submittedName>
        <fullName evidence="3">Predicted oxidoreductase, contains short-chain dehydrogenase (SDR) and DUF2520 domains</fullName>
    </submittedName>
</protein>
<dbReference type="SUPFAM" id="SSF48179">
    <property type="entry name" value="6-phosphogluconate dehydrogenase C-terminal domain-like"/>
    <property type="match status" value="1"/>
</dbReference>
<dbReference type="Pfam" id="PF10728">
    <property type="entry name" value="DUF2520"/>
    <property type="match status" value="1"/>
</dbReference>
<dbReference type="RefSeq" id="WP_091507010.1">
    <property type="nucleotide sequence ID" value="NZ_FNFH01000001.1"/>
</dbReference>
<accession>A0A1G8UY74</accession>
<evidence type="ECO:0000259" key="2">
    <source>
        <dbReference type="Pfam" id="PF10728"/>
    </source>
</evidence>
<dbReference type="Gene3D" id="1.10.1040.20">
    <property type="entry name" value="ProC-like, C-terminal domain"/>
    <property type="match status" value="1"/>
</dbReference>
<dbReference type="InterPro" id="IPR018931">
    <property type="entry name" value="DUF2520"/>
</dbReference>
<name>A0A1G8UY74_9GAMM</name>
<dbReference type="AlphaFoldDB" id="A0A1G8UY74"/>
<evidence type="ECO:0000313" key="3">
    <source>
        <dbReference type="EMBL" id="SDJ58679.1"/>
    </source>
</evidence>
<dbReference type="PANTHER" id="PTHR40459">
    <property type="entry name" value="CONSERVED HYPOTHETICAL ALANINE AND LEUCINE RICH PROTEIN"/>
    <property type="match status" value="1"/>
</dbReference>
<keyword evidence="4" id="KW-1185">Reference proteome</keyword>
<evidence type="ECO:0000256" key="1">
    <source>
        <dbReference type="ARBA" id="ARBA00023002"/>
    </source>
</evidence>
<organism evidence="3 4">
    <name type="scientific">Microbulbifer yueqingensis</name>
    <dbReference type="NCBI Taxonomy" id="658219"/>
    <lineage>
        <taxon>Bacteria</taxon>
        <taxon>Pseudomonadati</taxon>
        <taxon>Pseudomonadota</taxon>
        <taxon>Gammaproteobacteria</taxon>
        <taxon>Cellvibrionales</taxon>
        <taxon>Microbulbiferaceae</taxon>
        <taxon>Microbulbifer</taxon>
    </lineage>
</organism>
<keyword evidence="1" id="KW-0560">Oxidoreductase</keyword>
<dbReference type="InterPro" id="IPR037108">
    <property type="entry name" value="TM1727-like_C_sf"/>
</dbReference>
<dbReference type="Gene3D" id="3.40.50.720">
    <property type="entry name" value="NAD(P)-binding Rossmann-like Domain"/>
    <property type="match status" value="1"/>
</dbReference>
<gene>
    <name evidence="3" type="ORF">SAMN05216212_0323</name>
</gene>
<evidence type="ECO:0000313" key="4">
    <source>
        <dbReference type="Proteomes" id="UP000199305"/>
    </source>
</evidence>
<dbReference type="InterPro" id="IPR036291">
    <property type="entry name" value="NAD(P)-bd_dom_sf"/>
</dbReference>
<dbReference type="Proteomes" id="UP000199305">
    <property type="component" value="Unassembled WGS sequence"/>
</dbReference>
<dbReference type="PANTHER" id="PTHR40459:SF1">
    <property type="entry name" value="CONSERVED HYPOTHETICAL ALANINE AND LEUCINE RICH PROTEIN"/>
    <property type="match status" value="1"/>
</dbReference>
<dbReference type="SUPFAM" id="SSF51735">
    <property type="entry name" value="NAD(P)-binding Rossmann-fold domains"/>
    <property type="match status" value="1"/>
</dbReference>